<feature type="coiled-coil region" evidence="1">
    <location>
        <begin position="189"/>
        <end position="216"/>
    </location>
</feature>
<dbReference type="PROSITE" id="PS51294">
    <property type="entry name" value="HTH_MYB"/>
    <property type="match status" value="1"/>
</dbReference>
<dbReference type="Pfam" id="PF00249">
    <property type="entry name" value="Myb_DNA-binding"/>
    <property type="match status" value="1"/>
</dbReference>
<dbReference type="InterPro" id="IPR017930">
    <property type="entry name" value="Myb_dom"/>
</dbReference>
<evidence type="ECO:0000313" key="3">
    <source>
        <dbReference type="EMBL" id="CAD8127757.1"/>
    </source>
</evidence>
<organism evidence="3 4">
    <name type="scientific">Paramecium sonneborni</name>
    <dbReference type="NCBI Taxonomy" id="65129"/>
    <lineage>
        <taxon>Eukaryota</taxon>
        <taxon>Sar</taxon>
        <taxon>Alveolata</taxon>
        <taxon>Ciliophora</taxon>
        <taxon>Intramacronucleata</taxon>
        <taxon>Oligohymenophorea</taxon>
        <taxon>Peniculida</taxon>
        <taxon>Parameciidae</taxon>
        <taxon>Paramecium</taxon>
    </lineage>
</organism>
<name>A0A8S1RJZ6_9CILI</name>
<evidence type="ECO:0000259" key="2">
    <source>
        <dbReference type="PROSITE" id="PS51294"/>
    </source>
</evidence>
<keyword evidence="1" id="KW-0175">Coiled coil</keyword>
<comment type="caution">
    <text evidence="3">The sequence shown here is derived from an EMBL/GenBank/DDBJ whole genome shotgun (WGS) entry which is preliminary data.</text>
</comment>
<accession>A0A8S1RJZ6</accession>
<keyword evidence="4" id="KW-1185">Reference proteome</keyword>
<sequence length="253" mass="31050">MQDCAEQQNYINFLQLEKDLECHDENSSLLFNLNQENPSLTQIVDQDVCSLKQQGKKIKKKKRVEFHYKKKRRNTKMTEMNNNNPFNFEEDKKILSLVLEYGPKFGDIAKFFTDRNQNAIKNRYYKYLRFRWDQILGSEYRRLNYKREGERVECSDLTQMIDELNFFPEITDLLSQFVYRIGELKQLYNYELRNQLRESEENKDEVQREGEEQVKQRLIRLEVWKCEWKVRQENEMKIQQLGQREIQIRMRER</sequence>
<evidence type="ECO:0000256" key="1">
    <source>
        <dbReference type="SAM" id="Coils"/>
    </source>
</evidence>
<dbReference type="Proteomes" id="UP000692954">
    <property type="component" value="Unassembled WGS sequence"/>
</dbReference>
<protein>
    <recommendedName>
        <fullName evidence="2">HTH myb-type domain-containing protein</fullName>
    </recommendedName>
</protein>
<gene>
    <name evidence="3" type="ORF">PSON_ATCC_30995.1.T1790083</name>
</gene>
<dbReference type="InterPro" id="IPR001005">
    <property type="entry name" value="SANT/Myb"/>
</dbReference>
<dbReference type="AlphaFoldDB" id="A0A8S1RJZ6"/>
<proteinExistence type="predicted"/>
<dbReference type="EMBL" id="CAJJDN010000179">
    <property type="protein sequence ID" value="CAD8127757.1"/>
    <property type="molecule type" value="Genomic_DNA"/>
</dbReference>
<evidence type="ECO:0000313" key="4">
    <source>
        <dbReference type="Proteomes" id="UP000692954"/>
    </source>
</evidence>
<dbReference type="SMART" id="SM00717">
    <property type="entry name" value="SANT"/>
    <property type="match status" value="1"/>
</dbReference>
<feature type="domain" description="HTH myb-type" evidence="2">
    <location>
        <begin position="89"/>
        <end position="132"/>
    </location>
</feature>
<reference evidence="3" key="1">
    <citation type="submission" date="2021-01" db="EMBL/GenBank/DDBJ databases">
        <authorList>
            <consortium name="Genoscope - CEA"/>
            <person name="William W."/>
        </authorList>
    </citation>
    <scope>NUCLEOTIDE SEQUENCE</scope>
</reference>